<evidence type="ECO:0000256" key="9">
    <source>
        <dbReference type="ARBA" id="ARBA00023027"/>
    </source>
</evidence>
<keyword evidence="4 11" id="KW-0662">Pyridine nucleotide biosynthesis</keyword>
<organism evidence="13 14">
    <name type="scientific">Roseimaritima ulvae</name>
    <dbReference type="NCBI Taxonomy" id="980254"/>
    <lineage>
        <taxon>Bacteria</taxon>
        <taxon>Pseudomonadati</taxon>
        <taxon>Planctomycetota</taxon>
        <taxon>Planctomycetia</taxon>
        <taxon>Pirellulales</taxon>
        <taxon>Pirellulaceae</taxon>
        <taxon>Roseimaritima</taxon>
    </lineage>
</organism>
<dbReference type="Proteomes" id="UP000325286">
    <property type="component" value="Chromosome"/>
</dbReference>
<evidence type="ECO:0000259" key="12">
    <source>
        <dbReference type="Pfam" id="PF01467"/>
    </source>
</evidence>
<dbReference type="PANTHER" id="PTHR39321">
    <property type="entry name" value="NICOTINATE-NUCLEOTIDE ADENYLYLTRANSFERASE-RELATED"/>
    <property type="match status" value="1"/>
</dbReference>
<dbReference type="SUPFAM" id="SSF52374">
    <property type="entry name" value="Nucleotidylyl transferase"/>
    <property type="match status" value="1"/>
</dbReference>
<keyword evidence="14" id="KW-1185">Reference proteome</keyword>
<accession>A0A5B9R0S3</accession>
<protein>
    <recommendedName>
        <fullName evidence="11">Probable nicotinate-nucleotide adenylyltransferase</fullName>
        <ecNumber evidence="11">2.7.7.18</ecNumber>
    </recommendedName>
    <alternativeName>
        <fullName evidence="11">Deamido-NAD(+) diphosphorylase</fullName>
    </alternativeName>
    <alternativeName>
        <fullName evidence="11">Deamido-NAD(+) pyrophosphorylase</fullName>
    </alternativeName>
    <alternativeName>
        <fullName evidence="11">Nicotinate mononucleotide adenylyltransferase</fullName>
        <shortName evidence="11">NaMN adenylyltransferase</shortName>
    </alternativeName>
</protein>
<keyword evidence="7 11" id="KW-0547">Nucleotide-binding</keyword>
<dbReference type="NCBIfam" id="TIGR00482">
    <property type="entry name" value="nicotinate (nicotinamide) nucleotide adenylyltransferase"/>
    <property type="match status" value="1"/>
</dbReference>
<evidence type="ECO:0000256" key="3">
    <source>
        <dbReference type="ARBA" id="ARBA00009014"/>
    </source>
</evidence>
<gene>
    <name evidence="11 13" type="primary">nadD</name>
    <name evidence="13" type="ORF">UC8_50590</name>
</gene>
<evidence type="ECO:0000256" key="2">
    <source>
        <dbReference type="ARBA" id="ARBA00005019"/>
    </source>
</evidence>
<reference evidence="13 14" key="1">
    <citation type="submission" date="2019-08" db="EMBL/GenBank/DDBJ databases">
        <title>Deep-cultivation of Planctomycetes and their phenomic and genomic characterization uncovers novel biology.</title>
        <authorList>
            <person name="Wiegand S."/>
            <person name="Jogler M."/>
            <person name="Boedeker C."/>
            <person name="Pinto D."/>
            <person name="Vollmers J."/>
            <person name="Rivas-Marin E."/>
            <person name="Kohn T."/>
            <person name="Peeters S.H."/>
            <person name="Heuer A."/>
            <person name="Rast P."/>
            <person name="Oberbeckmann S."/>
            <person name="Bunk B."/>
            <person name="Jeske O."/>
            <person name="Meyerdierks A."/>
            <person name="Storesund J.E."/>
            <person name="Kallscheuer N."/>
            <person name="Luecker S."/>
            <person name="Lage O.M."/>
            <person name="Pohl T."/>
            <person name="Merkel B.J."/>
            <person name="Hornburger P."/>
            <person name="Mueller R.-W."/>
            <person name="Bruemmer F."/>
            <person name="Labrenz M."/>
            <person name="Spormann A.M."/>
            <person name="Op den Camp H."/>
            <person name="Overmann J."/>
            <person name="Amann R."/>
            <person name="Jetten M.S.M."/>
            <person name="Mascher T."/>
            <person name="Medema M.H."/>
            <person name="Devos D.P."/>
            <person name="Kaster A.-K."/>
            <person name="Ovreas L."/>
            <person name="Rohde M."/>
            <person name="Galperin M.Y."/>
            <person name="Jogler C."/>
        </authorList>
    </citation>
    <scope>NUCLEOTIDE SEQUENCE [LARGE SCALE GENOMIC DNA]</scope>
    <source>
        <strain evidence="13 14">UC8</strain>
    </source>
</reference>
<evidence type="ECO:0000256" key="7">
    <source>
        <dbReference type="ARBA" id="ARBA00022741"/>
    </source>
</evidence>
<dbReference type="EMBL" id="CP042914">
    <property type="protein sequence ID" value="QEG43016.1"/>
    <property type="molecule type" value="Genomic_DNA"/>
</dbReference>
<comment type="catalytic activity">
    <reaction evidence="10 11">
        <text>nicotinate beta-D-ribonucleotide + ATP + H(+) = deamido-NAD(+) + diphosphate</text>
        <dbReference type="Rhea" id="RHEA:22860"/>
        <dbReference type="ChEBI" id="CHEBI:15378"/>
        <dbReference type="ChEBI" id="CHEBI:30616"/>
        <dbReference type="ChEBI" id="CHEBI:33019"/>
        <dbReference type="ChEBI" id="CHEBI:57502"/>
        <dbReference type="ChEBI" id="CHEBI:58437"/>
        <dbReference type="EC" id="2.7.7.18"/>
    </reaction>
</comment>
<evidence type="ECO:0000256" key="5">
    <source>
        <dbReference type="ARBA" id="ARBA00022679"/>
    </source>
</evidence>
<keyword evidence="5 11" id="KW-0808">Transferase</keyword>
<evidence type="ECO:0000256" key="8">
    <source>
        <dbReference type="ARBA" id="ARBA00022840"/>
    </source>
</evidence>
<evidence type="ECO:0000256" key="11">
    <source>
        <dbReference type="HAMAP-Rule" id="MF_00244"/>
    </source>
</evidence>
<keyword evidence="6 11" id="KW-0548">Nucleotidyltransferase</keyword>
<evidence type="ECO:0000256" key="6">
    <source>
        <dbReference type="ARBA" id="ARBA00022695"/>
    </source>
</evidence>
<evidence type="ECO:0000256" key="10">
    <source>
        <dbReference type="ARBA" id="ARBA00048721"/>
    </source>
</evidence>
<dbReference type="PANTHER" id="PTHR39321:SF3">
    <property type="entry name" value="PHOSPHOPANTETHEINE ADENYLYLTRANSFERASE"/>
    <property type="match status" value="1"/>
</dbReference>
<dbReference type="HAMAP" id="MF_00244">
    <property type="entry name" value="NaMN_adenylyltr"/>
    <property type="match status" value="1"/>
</dbReference>
<dbReference type="EC" id="2.7.7.18" evidence="11"/>
<dbReference type="RefSeq" id="WP_068142198.1">
    <property type="nucleotide sequence ID" value="NZ_CP042914.1"/>
</dbReference>
<sequence>MRIGLFGGSFDPVHYGHLWIVMAAWEQLQLDELRMLPAAQSPLKPGGVHAAAEQRLEMLRLATGGTDPLIVDDRELRRGGVSYTVETLRSLSAQQDGDEWLLIIGSDSLASFPRWHEPQQILQRATLAVVQRGGDPPIDYTVLQPLCDAAKLRRCQAAEIQMPQIELSSSELRQRVAGGRSIRFRTPRAVEAYIEAQALYRAP</sequence>
<dbReference type="InterPro" id="IPR004821">
    <property type="entry name" value="Cyt_trans-like"/>
</dbReference>
<dbReference type="AlphaFoldDB" id="A0A5B9R0S3"/>
<dbReference type="OrthoDB" id="5295945at2"/>
<dbReference type="UniPathway" id="UPA00253">
    <property type="reaction ID" value="UER00332"/>
</dbReference>
<dbReference type="Gene3D" id="3.40.50.620">
    <property type="entry name" value="HUPs"/>
    <property type="match status" value="1"/>
</dbReference>
<dbReference type="InterPro" id="IPR005248">
    <property type="entry name" value="NadD/NMNAT"/>
</dbReference>
<dbReference type="GO" id="GO:0009435">
    <property type="term" value="P:NAD+ biosynthetic process"/>
    <property type="evidence" value="ECO:0007669"/>
    <property type="project" value="UniProtKB-UniRule"/>
</dbReference>
<dbReference type="GO" id="GO:0005524">
    <property type="term" value="F:ATP binding"/>
    <property type="evidence" value="ECO:0007669"/>
    <property type="project" value="UniProtKB-KW"/>
</dbReference>
<evidence type="ECO:0000256" key="4">
    <source>
        <dbReference type="ARBA" id="ARBA00022642"/>
    </source>
</evidence>
<dbReference type="NCBIfam" id="TIGR00125">
    <property type="entry name" value="cyt_tran_rel"/>
    <property type="match status" value="1"/>
</dbReference>
<name>A0A5B9R0S3_9BACT</name>
<evidence type="ECO:0000256" key="1">
    <source>
        <dbReference type="ARBA" id="ARBA00002324"/>
    </source>
</evidence>
<dbReference type="KEGG" id="rul:UC8_50590"/>
<dbReference type="InterPro" id="IPR014729">
    <property type="entry name" value="Rossmann-like_a/b/a_fold"/>
</dbReference>
<proteinExistence type="inferred from homology"/>
<comment type="similarity">
    <text evidence="3 11">Belongs to the NadD family.</text>
</comment>
<dbReference type="Pfam" id="PF01467">
    <property type="entry name" value="CTP_transf_like"/>
    <property type="match status" value="1"/>
</dbReference>
<keyword evidence="8 11" id="KW-0067">ATP-binding</keyword>
<evidence type="ECO:0000313" key="14">
    <source>
        <dbReference type="Proteomes" id="UP000325286"/>
    </source>
</evidence>
<comment type="function">
    <text evidence="1 11">Catalyzes the reversible adenylation of nicotinate mononucleotide (NaMN) to nicotinic acid adenine dinucleotide (NaAD).</text>
</comment>
<dbReference type="GO" id="GO:0004515">
    <property type="term" value="F:nicotinate-nucleotide adenylyltransferase activity"/>
    <property type="evidence" value="ECO:0007669"/>
    <property type="project" value="UniProtKB-UniRule"/>
</dbReference>
<dbReference type="CDD" id="cd02165">
    <property type="entry name" value="NMNAT"/>
    <property type="match status" value="1"/>
</dbReference>
<keyword evidence="9 11" id="KW-0520">NAD</keyword>
<comment type="pathway">
    <text evidence="2 11">Cofactor biosynthesis; NAD(+) biosynthesis; deamido-NAD(+) from nicotinate D-ribonucleotide: step 1/1.</text>
</comment>
<feature type="domain" description="Cytidyltransferase-like" evidence="12">
    <location>
        <begin position="5"/>
        <end position="175"/>
    </location>
</feature>
<evidence type="ECO:0000313" key="13">
    <source>
        <dbReference type="EMBL" id="QEG43016.1"/>
    </source>
</evidence>